<reference evidence="5" key="1">
    <citation type="journal article" date="2019" name="Int. J. Syst. Evol. Microbiol.">
        <title>The Global Catalogue of Microorganisms (GCM) 10K type strain sequencing project: providing services to taxonomists for standard genome sequencing and annotation.</title>
        <authorList>
            <consortium name="The Broad Institute Genomics Platform"/>
            <consortium name="The Broad Institute Genome Sequencing Center for Infectious Disease"/>
            <person name="Wu L."/>
            <person name="Ma J."/>
        </authorList>
    </citation>
    <scope>NUCLEOTIDE SEQUENCE [LARGE SCALE GENOMIC DNA]</scope>
    <source>
        <strain evidence="5">TISTR 2466</strain>
    </source>
</reference>
<evidence type="ECO:0000259" key="3">
    <source>
        <dbReference type="PROSITE" id="PS51000"/>
    </source>
</evidence>
<keyword evidence="2" id="KW-0804">Transcription</keyword>
<evidence type="ECO:0000313" key="5">
    <source>
        <dbReference type="Proteomes" id="UP001597399"/>
    </source>
</evidence>
<dbReference type="Proteomes" id="UP001597399">
    <property type="component" value="Unassembled WGS sequence"/>
</dbReference>
<dbReference type="PROSITE" id="PS51000">
    <property type="entry name" value="HTH_DEOR_2"/>
    <property type="match status" value="1"/>
</dbReference>
<keyword evidence="5" id="KW-1185">Reference proteome</keyword>
<protein>
    <submittedName>
        <fullName evidence="4">Helix-turn-helix transcriptional regulator</fullName>
    </submittedName>
</protein>
<keyword evidence="1" id="KW-0805">Transcription regulation</keyword>
<dbReference type="InterPro" id="IPR028349">
    <property type="entry name" value="PafC-like"/>
</dbReference>
<dbReference type="InterPro" id="IPR036388">
    <property type="entry name" value="WH-like_DNA-bd_sf"/>
</dbReference>
<evidence type="ECO:0000256" key="1">
    <source>
        <dbReference type="ARBA" id="ARBA00023015"/>
    </source>
</evidence>
<dbReference type="Gene3D" id="1.10.10.10">
    <property type="entry name" value="Winged helix-like DNA-binding domain superfamily/Winged helix DNA-binding domain"/>
    <property type="match status" value="1"/>
</dbReference>
<dbReference type="EMBL" id="JBHUMQ010000050">
    <property type="protein sequence ID" value="MFD2695682.1"/>
    <property type="molecule type" value="Genomic_DNA"/>
</dbReference>
<dbReference type="PROSITE" id="PS52050">
    <property type="entry name" value="WYL"/>
    <property type="match status" value="1"/>
</dbReference>
<dbReference type="RefSeq" id="WP_253063037.1">
    <property type="nucleotide sequence ID" value="NZ_JAMXWM010000017.1"/>
</dbReference>
<dbReference type="PANTHER" id="PTHR34580">
    <property type="match status" value="1"/>
</dbReference>
<dbReference type="InterPro" id="IPR051534">
    <property type="entry name" value="CBASS_pafABC_assoc_protein"/>
</dbReference>
<gene>
    <name evidence="4" type="ORF">ACFSUE_18940</name>
</gene>
<evidence type="ECO:0000313" key="4">
    <source>
        <dbReference type="EMBL" id="MFD2695682.1"/>
    </source>
</evidence>
<organism evidence="4 5">
    <name type="scientific">Sporolactobacillus shoreicorticis</name>
    <dbReference type="NCBI Taxonomy" id="1923877"/>
    <lineage>
        <taxon>Bacteria</taxon>
        <taxon>Bacillati</taxon>
        <taxon>Bacillota</taxon>
        <taxon>Bacilli</taxon>
        <taxon>Bacillales</taxon>
        <taxon>Sporolactobacillaceae</taxon>
        <taxon>Sporolactobacillus</taxon>
    </lineage>
</organism>
<evidence type="ECO:0000256" key="2">
    <source>
        <dbReference type="ARBA" id="ARBA00023163"/>
    </source>
</evidence>
<dbReference type="Pfam" id="PF08279">
    <property type="entry name" value="HTH_11"/>
    <property type="match status" value="1"/>
</dbReference>
<dbReference type="InterPro" id="IPR013196">
    <property type="entry name" value="HTH_11"/>
</dbReference>
<accession>A0ABW5S7S6</accession>
<dbReference type="InterPro" id="IPR001034">
    <property type="entry name" value="DeoR_HTH"/>
</dbReference>
<dbReference type="Pfam" id="PF13280">
    <property type="entry name" value="WYL"/>
    <property type="match status" value="1"/>
</dbReference>
<dbReference type="PANTHER" id="PTHR34580:SF1">
    <property type="entry name" value="PROTEIN PAFC"/>
    <property type="match status" value="1"/>
</dbReference>
<comment type="caution">
    <text evidence="4">The sequence shown here is derived from an EMBL/GenBank/DDBJ whole genome shotgun (WGS) entry which is preliminary data.</text>
</comment>
<dbReference type="InterPro" id="IPR026881">
    <property type="entry name" value="WYL_dom"/>
</dbReference>
<feature type="domain" description="HTH deoR-type" evidence="3">
    <location>
        <begin position="2"/>
        <end position="61"/>
    </location>
</feature>
<sequence>MKIDRLLGIVVFLLNHRQATANELASTFEVSVRTIKRDMDTINLAGIPINSTLGVNGGYSIEPRFTLNRQYTTRQDYATIITALMGLESSYHTKKTEQLLNKYLHLIGDSDHAAGPIYLDNSIAREGMLVQHHLQLLEKAILHRQNVHLWYRNAKQETSERMVQPIALSYKWYDWYLFAYCEKSKDYRQFKLVRMKQLELLDTLFNEHRNVENLMHEHEQSYSETSIAIDLLVQDKDRDLLAEYFPKGSFTRMNNEWMMRVYLPEYEMMWKAKLIALGSRVKITRPEFLRQELITTAQSFIANNETRFSVKNLP</sequence>
<proteinExistence type="predicted"/>
<name>A0ABW5S7S6_9BACL</name>
<dbReference type="SUPFAM" id="SSF46785">
    <property type="entry name" value="Winged helix' DNA-binding domain"/>
    <property type="match status" value="1"/>
</dbReference>
<dbReference type="InterPro" id="IPR036390">
    <property type="entry name" value="WH_DNA-bd_sf"/>
</dbReference>
<dbReference type="PIRSF" id="PIRSF016838">
    <property type="entry name" value="PafC"/>
    <property type="match status" value="1"/>
</dbReference>